<feature type="domain" description="Ig-like" evidence="8">
    <location>
        <begin position="1934"/>
        <end position="2033"/>
    </location>
</feature>
<dbReference type="SMART" id="SM00408">
    <property type="entry name" value="IGc2"/>
    <property type="match status" value="24"/>
</dbReference>
<feature type="domain" description="Ig-like" evidence="8">
    <location>
        <begin position="2569"/>
        <end position="2665"/>
    </location>
</feature>
<feature type="domain" description="Ig-like" evidence="8">
    <location>
        <begin position="878"/>
        <end position="914"/>
    </location>
</feature>
<dbReference type="InterPro" id="IPR013098">
    <property type="entry name" value="Ig_I-set"/>
</dbReference>
<feature type="domain" description="Ig-like" evidence="8">
    <location>
        <begin position="1534"/>
        <end position="1631"/>
    </location>
</feature>
<dbReference type="CDD" id="cd00099">
    <property type="entry name" value="IgV"/>
    <property type="match status" value="1"/>
</dbReference>
<keyword evidence="10" id="KW-1185">Reference proteome</keyword>
<feature type="domain" description="Ig-like" evidence="8">
    <location>
        <begin position="1334"/>
        <end position="1428"/>
    </location>
</feature>
<feature type="domain" description="Ig-like" evidence="8">
    <location>
        <begin position="777"/>
        <end position="871"/>
    </location>
</feature>
<dbReference type="GO" id="GO:0008046">
    <property type="term" value="F:axon guidance receptor activity"/>
    <property type="evidence" value="ECO:0007669"/>
    <property type="project" value="TreeGrafter"/>
</dbReference>
<dbReference type="EMBL" id="CAJPWZ010001680">
    <property type="protein sequence ID" value="CAG2221274.1"/>
    <property type="molecule type" value="Genomic_DNA"/>
</dbReference>
<dbReference type="GO" id="GO:0050808">
    <property type="term" value="P:synapse organization"/>
    <property type="evidence" value="ECO:0007669"/>
    <property type="project" value="TreeGrafter"/>
</dbReference>
<dbReference type="PROSITE" id="PS50835">
    <property type="entry name" value="IG_LIKE"/>
    <property type="match status" value="25"/>
</dbReference>
<feature type="domain" description="Ig-like" evidence="8">
    <location>
        <begin position="428"/>
        <end position="510"/>
    </location>
</feature>
<dbReference type="Pfam" id="PF24764">
    <property type="entry name" value="rva_4"/>
    <property type="match status" value="1"/>
</dbReference>
<name>A0A8S3STD6_MYTED</name>
<dbReference type="GO" id="GO:0030424">
    <property type="term" value="C:axon"/>
    <property type="evidence" value="ECO:0007669"/>
    <property type="project" value="TreeGrafter"/>
</dbReference>
<dbReference type="InterPro" id="IPR003599">
    <property type="entry name" value="Ig_sub"/>
</dbReference>
<feature type="domain" description="Ig-like" evidence="8">
    <location>
        <begin position="675"/>
        <end position="771"/>
    </location>
</feature>
<dbReference type="InterPro" id="IPR013162">
    <property type="entry name" value="CD80_C2-set"/>
</dbReference>
<dbReference type="InterPro" id="IPR036179">
    <property type="entry name" value="Ig-like_dom_sf"/>
</dbReference>
<dbReference type="PANTHER" id="PTHR45080">
    <property type="entry name" value="CONTACTIN 5"/>
    <property type="match status" value="1"/>
</dbReference>
<dbReference type="SMART" id="SM00406">
    <property type="entry name" value="IGv"/>
    <property type="match status" value="16"/>
</dbReference>
<dbReference type="OrthoDB" id="6150053at2759"/>
<dbReference type="InterPro" id="IPR003598">
    <property type="entry name" value="Ig_sub2"/>
</dbReference>
<evidence type="ECO:0000256" key="1">
    <source>
        <dbReference type="ARBA" id="ARBA00004167"/>
    </source>
</evidence>
<feature type="domain" description="Ig-like" evidence="8">
    <location>
        <begin position="210"/>
        <end position="312"/>
    </location>
</feature>
<dbReference type="GO" id="GO:0007156">
    <property type="term" value="P:homophilic cell adhesion via plasma membrane adhesion molecules"/>
    <property type="evidence" value="ECO:0007669"/>
    <property type="project" value="TreeGrafter"/>
</dbReference>
<dbReference type="Pfam" id="PF07679">
    <property type="entry name" value="I-set"/>
    <property type="match status" value="5"/>
</dbReference>
<organism evidence="9 10">
    <name type="scientific">Mytilus edulis</name>
    <name type="common">Blue mussel</name>
    <dbReference type="NCBI Taxonomy" id="6550"/>
    <lineage>
        <taxon>Eukaryota</taxon>
        <taxon>Metazoa</taxon>
        <taxon>Spiralia</taxon>
        <taxon>Lophotrochozoa</taxon>
        <taxon>Mollusca</taxon>
        <taxon>Bivalvia</taxon>
        <taxon>Autobranchia</taxon>
        <taxon>Pteriomorphia</taxon>
        <taxon>Mytilida</taxon>
        <taxon>Mytiloidea</taxon>
        <taxon>Mytilidae</taxon>
        <taxon>Mytilinae</taxon>
        <taxon>Mytilus</taxon>
    </lineage>
</organism>
<sequence>MAGSGVVLFVALLVPILSQSIPPGTPFIEGPTYIVVGEQITLTCTSTGGNPSPTVKWFEGPTMIDDSYEQNGIRVVNEYTFTAEKRHNLIVFECQVDNEVLQNPLTSTWFFQVYTPPNQPTITGPTDIIDGTSSTHVCVSTGGNPSPVMTMRIGQTTLTAADGLIETTEFLQADFSYTVTQTVTWNPTLANNGQTIFCQVDHDETRANNPQIVSLQLTVRVALSINAPQLQYNPTIGNNLVLQCIVTGTATSVTWRKDNSQLFINNNGRYSNGNTGTPSLTISNVQSSDSGQYVCSASDGSKTVDTNVITVSAQSLPTVTIQSSTYTGQYGNSVTLVCTVSAVPFQTNVYWEKDGFAQINSGDNGYSGSTTNNPSLTINSVTTSDQGTYRCFATNIVGTGQSSTTQLTVSGGLLSVTIDQPSLSAVLGSNSVTIGCTVTGQPSASSVSWTKNSGGQNTNINIGSSGKYQGGSVNNPSLTIFNIAQNDEANYVCSATNIAGTSSSQNAFLDVTGNIPTVTIPSPSYSILYGNSITIECQITANPQHTTVTWQRVVNGVSSTINLNNAGKYLGVLTVSIPQSTYTEDYSNTVTLDCVISGTPAATRVYWEATKNGVTTQIEVTNSTKYSGSSISTPSLTITNAISEDEGVYKCFAENVFGLAESNQTKLDIVAGSVPSAIIGSSNYQALVGNTITLGCTVTANPFAQSVYWERDINGVVTTIGPSTNPSKYGGSTTVNPSLTINDLDFSDEGNYRCHATNIVGTGRSSQGFLDIQGQPPTVVVTLPNYAVDFGRQVALGCTVTANPAHTSVNWKKIKNGVSTDIEMANSGKYSGSSVSSPSLVINNANLDDEASYVCYATNSIGTGQSTSTVLDVVGNIPSVVVPQQQYNVDYGQTITLTCTVTSNPVHTVVYWQKIQNGQPTNINVVSIPVVAILSNSYSVVVSGTVTLQCVVNANPLHTVVQWQRVVGGQTTDVSVGGNIRLSGSTVNSPSLIISQADFADEGDYICTATNAVGMGTSQKTFLDVTGTIPIVTVSQTQYNGDYGKSVTLVCTVSANPAETRVYWQRLQNGQMNEIALNSGKYAGSTVGQPSLTVSALDLNDEGFYQCFAENSVGTGSSDQTFLDVLGNIPTVNVLSNTYTVILGNTITLGCEVTATPKETTVFWRRIVNGQLQDIDMNSNSNRYSGSTVDNPSLTIRNAGNSDEGNYVCYATNLAGTGSSSQTFLDVVGSIPVVSIVQSTYNVNIGNSITLACTVSATPPETNVYWTRASGNQQEQNVQMSNTNKYSGSSVSSPSLVILNTDLSDIANYRCHASNSVGTGRSDTTTLTVIGNIPIVTVEKSSYSVNYGESVTLVCSVRAAPQHTTVFWKKVQGGQEVDINMNTAKYSGSTVNQPSITIANTEMNDETFYICFASNSVGTGQSSQTYVDVLGNFPVVRVLSNSYSVLLGNTATLECVITASPAASIVQWYRVINGQQQTIDSSSSNYNTPTVNNPSLRVLSAANSDEGYYICSASNPVGTASSAQTFLDVTGNIPTVTVSLPNYNTNIGATVTLGCSVIATPAANSVYWKRIGANGQTIDIDTNSNRYDGASITNPSLVIYNPDLSDEGNYVCYASNAIGTGNSQQTFLDVTGNTPNVKVLQSLYTVNIGQSATLECTVTASPQHTIVYWQKVVGGVATTISTSSSNRYSGSTVNNPSLTISASQSGDEAYYICFASNEVGTGQSSQTYLDIIGSIPIVNIGSTSYNVNYGNSITLVCTVTANPVHNSVSWTKIQNGVQTAISIDGSKYSGATVSQPSLVISNAGNSDESFYVCSATNSIGKGQSSQTYLDVVGDIPVVQILSNYYSVEIGQSVNVECEVQADPLHNSVQWKRVLNGVTQNLDISNGNKYIGGTRNTPSLTIQSTGDSDEGYYICTATNAVGTGSSSQSYVDVTGSVLSVNVPQPSYSANYGQSVQLVCSVSGNPPATSVYWQKVKNGVVTTISANTNPNKYSGVTLSTPSLTVLNTDADDQAVYTCFAENAIGRSQSQQTQLQIVGSTRRVVSHRIQFLFDKGKVIDDLRFLGVPSVTIGQGYTVNLGSSVTIQCTVFATPSASSITWKKISQNGAESFINVANSAKYNGGTIGTPSLTVQNAGEGDEAYYVCSATNAAGTGTSSQSFLDVLGSLPVVNIPQPQYSVIVGNDLTIGCTIDANPAHTSVTWRKIVNGQPTQLNTNGRISGSTVNNPSITITSAVASDVGYYVCYATNSVGTGSSAQTYLNVVGSIPVVTVLSTSYSVNIGNPITLQCTVSANPAATVVMWQRIINNNAVNVDMNSGRFSGSRVDSPSLVVSNAAAADEGYYICMASNSVGTGQSQQTFLDVVGSIPTVNVPVPNYTVNRGASVTLECQYSANPAATSVTWEKIVNGQTTDVILTNVNNKYGGSSVSSPSLIVNAAEESDQASYICKVTNAIGTGISTATNLDVVGNIPVVTASPLAYSVNIGDSVTVQCSVVADPLHTQVYWRKIVGGTTSNINVLNSNGKYDGSTVGGPSLIINNAAFGDQGTYVCYASNSVGTGQSTQVVVAVAGSVPSVTLSQTSFSASYGDDATLGCIISSNPTYTSVYWQKIVTGETPTTIDVSNTAKYSGSTVANPDLTIRNIGSGDIANYVCFAANSVGTGRSNQGPLNVLGSVRASQHTVRLVLKAIDGDGVLRRQRHRLTRRRYTSNGPSFCIHVDGYDKLKPFGISVHGGIDGFSRKILWLKATSSNKNPRIVAGHFLEYLKTSKRVPRVVRMDAGTENVIVERIQIALRSFHADSMAGHRSVSIGRSTANQKIEMLWSFLMRNFTTFWRNLFKDMVDEGILNNADPVHLECIRFCFLPLIQRHLDMFLQSWNSHRIRSQRNVECPHGIPDVMYYQPFIYDKYDCSYELPCDIVVLDYLTDIYTDAVLPRGTKEEFRQLINTLTFLDIEEFDVIETPTQAKELFNLLSGVVSQHLLNR</sequence>
<evidence type="ECO:0000259" key="8">
    <source>
        <dbReference type="PROSITE" id="PS50835"/>
    </source>
</evidence>
<feature type="domain" description="Ig-like" evidence="8">
    <location>
        <begin position="1130"/>
        <end position="1226"/>
    </location>
</feature>
<dbReference type="GO" id="GO:0043025">
    <property type="term" value="C:neuronal cell body"/>
    <property type="evidence" value="ECO:0007669"/>
    <property type="project" value="TreeGrafter"/>
</dbReference>
<dbReference type="SMART" id="SM00409">
    <property type="entry name" value="IG"/>
    <property type="match status" value="24"/>
</dbReference>
<dbReference type="Pfam" id="PF08205">
    <property type="entry name" value="C2-set_2"/>
    <property type="match status" value="2"/>
</dbReference>
<keyword evidence="3 7" id="KW-0732">Signal</keyword>
<comment type="subcellular location">
    <subcellularLocation>
        <location evidence="1">Membrane</location>
        <topology evidence="1">Single-pass membrane protein</topology>
    </subcellularLocation>
</comment>
<feature type="domain" description="Ig-like" evidence="8">
    <location>
        <begin position="2467"/>
        <end position="2563"/>
    </location>
</feature>
<feature type="domain" description="Ig-like" evidence="8">
    <location>
        <begin position="1434"/>
        <end position="1530"/>
    </location>
</feature>
<feature type="domain" description="Ig-like" evidence="8">
    <location>
        <begin position="2166"/>
        <end position="2259"/>
    </location>
</feature>
<evidence type="ECO:0000256" key="3">
    <source>
        <dbReference type="ARBA" id="ARBA00022729"/>
    </source>
</evidence>
<accession>A0A8S3STD6</accession>
<dbReference type="Gene3D" id="2.60.40.10">
    <property type="entry name" value="Immunoglobulins"/>
    <property type="match status" value="27"/>
</dbReference>
<evidence type="ECO:0000256" key="2">
    <source>
        <dbReference type="ARBA" id="ARBA00022692"/>
    </source>
</evidence>
<keyword evidence="5" id="KW-0472">Membrane</keyword>
<protein>
    <recommendedName>
        <fullName evidence="8">Ig-like domain-containing protein</fullName>
    </recommendedName>
</protein>
<evidence type="ECO:0000256" key="5">
    <source>
        <dbReference type="ARBA" id="ARBA00023136"/>
    </source>
</evidence>
<feature type="domain" description="Ig-like" evidence="8">
    <location>
        <begin position="929"/>
        <end position="1023"/>
    </location>
</feature>
<keyword evidence="2" id="KW-0812">Transmembrane</keyword>
<dbReference type="Pfam" id="PF13927">
    <property type="entry name" value="Ig_3"/>
    <property type="match status" value="18"/>
</dbReference>
<evidence type="ECO:0000313" key="10">
    <source>
        <dbReference type="Proteomes" id="UP000683360"/>
    </source>
</evidence>
<evidence type="ECO:0000313" key="9">
    <source>
        <dbReference type="EMBL" id="CAG2221274.1"/>
    </source>
</evidence>
<dbReference type="Proteomes" id="UP000683360">
    <property type="component" value="Unassembled WGS sequence"/>
</dbReference>
<feature type="signal peptide" evidence="7">
    <location>
        <begin position="1"/>
        <end position="18"/>
    </location>
</feature>
<feature type="domain" description="Ig-like" evidence="8">
    <location>
        <begin position="2265"/>
        <end position="2359"/>
    </location>
</feature>
<feature type="domain" description="Ig-like" evidence="8">
    <location>
        <begin position="317"/>
        <end position="410"/>
    </location>
</feature>
<keyword evidence="4" id="KW-1133">Transmembrane helix</keyword>
<dbReference type="InterPro" id="IPR013783">
    <property type="entry name" value="Ig-like_fold"/>
</dbReference>
<evidence type="ECO:0000256" key="4">
    <source>
        <dbReference type="ARBA" id="ARBA00022989"/>
    </source>
</evidence>
<dbReference type="InterPro" id="IPR058913">
    <property type="entry name" value="Integrase_dom_put"/>
</dbReference>
<dbReference type="SUPFAM" id="SSF48726">
    <property type="entry name" value="Immunoglobulin"/>
    <property type="match status" value="26"/>
</dbReference>
<dbReference type="PANTHER" id="PTHR45080:SF8">
    <property type="entry name" value="IG-LIKE DOMAIN-CONTAINING PROTEIN"/>
    <property type="match status" value="1"/>
</dbReference>
<feature type="domain" description="Ig-like" evidence="8">
    <location>
        <begin position="1030"/>
        <end position="1124"/>
    </location>
</feature>
<feature type="domain" description="Ig-like" evidence="8">
    <location>
        <begin position="2365"/>
        <end position="2461"/>
    </location>
</feature>
<dbReference type="InterPro" id="IPR007110">
    <property type="entry name" value="Ig-like_dom"/>
</dbReference>
<dbReference type="GO" id="GO:0005886">
    <property type="term" value="C:plasma membrane"/>
    <property type="evidence" value="ECO:0007669"/>
    <property type="project" value="TreeGrafter"/>
</dbReference>
<dbReference type="InterPro" id="IPR050958">
    <property type="entry name" value="Cell_Adh-Cytoskel_Orgn"/>
</dbReference>
<reference evidence="9" key="1">
    <citation type="submission" date="2021-03" db="EMBL/GenBank/DDBJ databases">
        <authorList>
            <person name="Bekaert M."/>
        </authorList>
    </citation>
    <scope>NUCLEOTIDE SEQUENCE</scope>
</reference>
<dbReference type="InterPro" id="IPR013106">
    <property type="entry name" value="Ig_V-set"/>
</dbReference>
<feature type="chain" id="PRO_5035934407" description="Ig-like domain-containing protein" evidence="7">
    <location>
        <begin position="19"/>
        <end position="2977"/>
    </location>
</feature>
<proteinExistence type="predicted"/>
<feature type="domain" description="Ig-like" evidence="8">
    <location>
        <begin position="1635"/>
        <end position="1730"/>
    </location>
</feature>
<feature type="domain" description="Ig-like" evidence="8">
    <location>
        <begin position="1836"/>
        <end position="1933"/>
    </location>
</feature>
<dbReference type="CDD" id="cd00096">
    <property type="entry name" value="Ig"/>
    <property type="match status" value="7"/>
</dbReference>
<comment type="caution">
    <text evidence="9">The sequence shown here is derived from an EMBL/GenBank/DDBJ whole genome shotgun (WGS) entry which is preliminary data.</text>
</comment>
<evidence type="ECO:0000256" key="7">
    <source>
        <dbReference type="SAM" id="SignalP"/>
    </source>
</evidence>
<feature type="domain" description="Ig-like" evidence="8">
    <location>
        <begin position="2065"/>
        <end position="2160"/>
    </location>
</feature>
<gene>
    <name evidence="9" type="ORF">MEDL_34859</name>
</gene>
<keyword evidence="6" id="KW-1015">Disulfide bond</keyword>
<evidence type="ECO:0000256" key="6">
    <source>
        <dbReference type="ARBA" id="ARBA00023157"/>
    </source>
</evidence>
<feature type="domain" description="Ig-like" evidence="8">
    <location>
        <begin position="516"/>
        <end position="668"/>
    </location>
</feature>
<feature type="domain" description="Ig-like" evidence="8">
    <location>
        <begin position="1736"/>
        <end position="1830"/>
    </location>
</feature>
<feature type="domain" description="Ig-like" evidence="8">
    <location>
        <begin position="1232"/>
        <end position="1328"/>
    </location>
</feature>
<feature type="domain" description="Ig-like" evidence="8">
    <location>
        <begin position="22"/>
        <end position="106"/>
    </location>
</feature>